<dbReference type="Proteomes" id="UP000231586">
    <property type="component" value="Unassembled WGS sequence"/>
</dbReference>
<dbReference type="SUPFAM" id="SSF63817">
    <property type="entry name" value="Sortase"/>
    <property type="match status" value="1"/>
</dbReference>
<name>A0A2M8WRH3_9MICO</name>
<dbReference type="AlphaFoldDB" id="A0A2M8WRH3"/>
<dbReference type="RefSeq" id="WP_100350199.1">
    <property type="nucleotide sequence ID" value="NZ_PGTZ01000008.1"/>
</dbReference>
<dbReference type="EMBL" id="PGTZ01000008">
    <property type="protein sequence ID" value="PJI93518.1"/>
    <property type="molecule type" value="Genomic_DNA"/>
</dbReference>
<keyword evidence="5" id="KW-1185">Reference proteome</keyword>
<dbReference type="GO" id="GO:0016787">
    <property type="term" value="F:hydrolase activity"/>
    <property type="evidence" value="ECO:0007669"/>
    <property type="project" value="UniProtKB-KW"/>
</dbReference>
<evidence type="ECO:0000256" key="3">
    <source>
        <dbReference type="SAM" id="Phobius"/>
    </source>
</evidence>
<sequence>MSDDDARARDDRGDAARTPGGGRRRAWTVAAVALLVGGATAVAVGLATQTPSPPAPPAAFATDAAPATTPEVSDDPTARPTGAAGGGAAVPAPAKAAAPTARPAAHVARPTQISIPSVGITSPLLTMGLAKDGTIEVSTPGKNYDKAGWYEGSPRPGQDGPAVIEGHVDGPDGRSVFYALGAVKPGAAVHVARADGTTVTFVVDRVASYPKDDFPVETVYRNTKGPELRLITCGGAFDRSTGHFVDNVVVFAHER</sequence>
<reference evidence="4 5" key="1">
    <citation type="submission" date="2017-11" db="EMBL/GenBank/DDBJ databases">
        <title>Genomic Encyclopedia of Archaeal and Bacterial Type Strains, Phase II (KMG-II): From Individual Species to Whole Genera.</title>
        <authorList>
            <person name="Goeker M."/>
        </authorList>
    </citation>
    <scope>NUCLEOTIDE SEQUENCE [LARGE SCALE GENOMIC DNA]</scope>
    <source>
        <strain evidence="4 5">DSM 22413</strain>
    </source>
</reference>
<feature type="compositionally biased region" description="Low complexity" evidence="2">
    <location>
        <begin position="58"/>
        <end position="70"/>
    </location>
</feature>
<dbReference type="CDD" id="cd05829">
    <property type="entry name" value="Sortase_F"/>
    <property type="match status" value="1"/>
</dbReference>
<dbReference type="Gene3D" id="2.40.260.10">
    <property type="entry name" value="Sortase"/>
    <property type="match status" value="1"/>
</dbReference>
<dbReference type="InterPro" id="IPR042001">
    <property type="entry name" value="Sortase_F"/>
</dbReference>
<organism evidence="4 5">
    <name type="scientific">Luteimicrobium subarcticum</name>
    <dbReference type="NCBI Taxonomy" id="620910"/>
    <lineage>
        <taxon>Bacteria</taxon>
        <taxon>Bacillati</taxon>
        <taxon>Actinomycetota</taxon>
        <taxon>Actinomycetes</taxon>
        <taxon>Micrococcales</taxon>
        <taxon>Luteimicrobium</taxon>
    </lineage>
</organism>
<comment type="caution">
    <text evidence="4">The sequence shown here is derived from an EMBL/GenBank/DDBJ whole genome shotgun (WGS) entry which is preliminary data.</text>
</comment>
<evidence type="ECO:0000256" key="2">
    <source>
        <dbReference type="SAM" id="MobiDB-lite"/>
    </source>
</evidence>
<feature type="region of interest" description="Disordered" evidence="2">
    <location>
        <begin position="47"/>
        <end position="108"/>
    </location>
</feature>
<dbReference type="InterPro" id="IPR023365">
    <property type="entry name" value="Sortase_dom-sf"/>
</dbReference>
<keyword evidence="1" id="KW-0378">Hydrolase</keyword>
<evidence type="ECO:0000313" key="4">
    <source>
        <dbReference type="EMBL" id="PJI93518.1"/>
    </source>
</evidence>
<feature type="compositionally biased region" description="Basic and acidic residues" evidence="2">
    <location>
        <begin position="1"/>
        <end position="15"/>
    </location>
</feature>
<dbReference type="OrthoDB" id="525039at2"/>
<feature type="transmembrane region" description="Helical" evidence="3">
    <location>
        <begin position="26"/>
        <end position="47"/>
    </location>
</feature>
<keyword evidence="3" id="KW-0472">Membrane</keyword>
<gene>
    <name evidence="4" type="ORF">CLV34_2092</name>
</gene>
<keyword evidence="3" id="KW-0812">Transmembrane</keyword>
<protein>
    <submittedName>
        <fullName evidence="4">Sortase family protein</fullName>
    </submittedName>
</protein>
<accession>A0A2M8WRH3</accession>
<feature type="region of interest" description="Disordered" evidence="2">
    <location>
        <begin position="1"/>
        <end position="26"/>
    </location>
</feature>
<dbReference type="InterPro" id="IPR005754">
    <property type="entry name" value="Sortase"/>
</dbReference>
<keyword evidence="3" id="KW-1133">Transmembrane helix</keyword>
<dbReference type="Pfam" id="PF04203">
    <property type="entry name" value="Sortase"/>
    <property type="match status" value="1"/>
</dbReference>
<proteinExistence type="predicted"/>
<dbReference type="NCBIfam" id="NF033748">
    <property type="entry name" value="class_F_sortase"/>
    <property type="match status" value="1"/>
</dbReference>
<feature type="compositionally biased region" description="Low complexity" evidence="2">
    <location>
        <begin position="89"/>
        <end position="108"/>
    </location>
</feature>
<evidence type="ECO:0000256" key="1">
    <source>
        <dbReference type="ARBA" id="ARBA00022801"/>
    </source>
</evidence>
<evidence type="ECO:0000313" key="5">
    <source>
        <dbReference type="Proteomes" id="UP000231586"/>
    </source>
</evidence>